<protein>
    <submittedName>
        <fullName evidence="2">Uncharacterized protein</fullName>
    </submittedName>
</protein>
<evidence type="ECO:0000313" key="2">
    <source>
        <dbReference type="EMBL" id="GLO64499.1"/>
    </source>
</evidence>
<evidence type="ECO:0000256" key="1">
    <source>
        <dbReference type="SAM" id="Coils"/>
    </source>
</evidence>
<name>A0ABQ5TFY3_9BACI</name>
<comment type="caution">
    <text evidence="2">The sequence shown here is derived from an EMBL/GenBank/DDBJ whole genome shotgun (WGS) entry which is preliminary data.</text>
</comment>
<dbReference type="EMBL" id="BSKO01000001">
    <property type="protein sequence ID" value="GLO64499.1"/>
    <property type="molecule type" value="Genomic_DNA"/>
</dbReference>
<feature type="coiled-coil region" evidence="1">
    <location>
        <begin position="56"/>
        <end position="83"/>
    </location>
</feature>
<keyword evidence="1" id="KW-0175">Coiled coil</keyword>
<sequence>MANIDNLYNIKGKRRPYSNDTQAIESTIRESGNSDVDISILVDTKPIAYAMLCSLLATKQLTRREFEKAVRELEELTHNFNRNDVSNVRLYEDK</sequence>
<dbReference type="Proteomes" id="UP001275436">
    <property type="component" value="Unassembled WGS sequence"/>
</dbReference>
<keyword evidence="3" id="KW-1185">Reference proteome</keyword>
<proteinExistence type="predicted"/>
<dbReference type="RefSeq" id="WP_017795303.1">
    <property type="nucleotide sequence ID" value="NZ_BSKO01000001.1"/>
</dbReference>
<evidence type="ECO:0000313" key="3">
    <source>
        <dbReference type="Proteomes" id="UP001275436"/>
    </source>
</evidence>
<organism evidence="2 3">
    <name type="scientific">Oceanobacillus kimchii</name>
    <dbReference type="NCBI Taxonomy" id="746691"/>
    <lineage>
        <taxon>Bacteria</taxon>
        <taxon>Bacillati</taxon>
        <taxon>Bacillota</taxon>
        <taxon>Bacilli</taxon>
        <taxon>Bacillales</taxon>
        <taxon>Bacillaceae</taxon>
        <taxon>Oceanobacillus</taxon>
    </lineage>
</organism>
<reference evidence="2 3" key="1">
    <citation type="submission" date="2023-02" db="EMBL/GenBank/DDBJ databases">
        <title>Oceanobacillus kimchii IFOP_LL358 isolated form Alexandrium catenella lab strain.</title>
        <authorList>
            <person name="Gajardo G."/>
            <person name="Ueki S."/>
            <person name="Maruyama F."/>
        </authorList>
    </citation>
    <scope>NUCLEOTIDE SEQUENCE [LARGE SCALE GENOMIC DNA]</scope>
    <source>
        <strain evidence="2 3">IFOP_LL358</strain>
    </source>
</reference>
<gene>
    <name evidence="2" type="ORF">MACH08_02830</name>
</gene>
<accession>A0ABQ5TFY3</accession>